<name>C4Y1H8_CLAL4</name>
<reference evidence="1 2" key="1">
    <citation type="journal article" date="2009" name="Nature">
        <title>Evolution of pathogenicity and sexual reproduction in eight Candida genomes.</title>
        <authorList>
            <person name="Butler G."/>
            <person name="Rasmussen M.D."/>
            <person name="Lin M.F."/>
            <person name="Santos M.A."/>
            <person name="Sakthikumar S."/>
            <person name="Munro C.A."/>
            <person name="Rheinbay E."/>
            <person name="Grabherr M."/>
            <person name="Forche A."/>
            <person name="Reedy J.L."/>
            <person name="Agrafioti I."/>
            <person name="Arnaud M.B."/>
            <person name="Bates S."/>
            <person name="Brown A.J."/>
            <person name="Brunke S."/>
            <person name="Costanzo M.C."/>
            <person name="Fitzpatrick D.A."/>
            <person name="de Groot P.W."/>
            <person name="Harris D."/>
            <person name="Hoyer L.L."/>
            <person name="Hube B."/>
            <person name="Klis F.M."/>
            <person name="Kodira C."/>
            <person name="Lennard N."/>
            <person name="Logue M.E."/>
            <person name="Martin R."/>
            <person name="Neiman A.M."/>
            <person name="Nikolaou E."/>
            <person name="Quail M.A."/>
            <person name="Quinn J."/>
            <person name="Santos M.C."/>
            <person name="Schmitzberger F.F."/>
            <person name="Sherlock G."/>
            <person name="Shah P."/>
            <person name="Silverstein K.A."/>
            <person name="Skrzypek M.S."/>
            <person name="Soll D."/>
            <person name="Staggs R."/>
            <person name="Stansfield I."/>
            <person name="Stumpf M.P."/>
            <person name="Sudbery P.E."/>
            <person name="Srikantha T."/>
            <person name="Zeng Q."/>
            <person name="Berman J."/>
            <person name="Berriman M."/>
            <person name="Heitman J."/>
            <person name="Gow N.A."/>
            <person name="Lorenz M.C."/>
            <person name="Birren B.W."/>
            <person name="Kellis M."/>
            <person name="Cuomo C.A."/>
        </authorList>
    </citation>
    <scope>NUCLEOTIDE SEQUENCE [LARGE SCALE GENOMIC DNA]</scope>
    <source>
        <strain evidence="1 2">ATCC 42720</strain>
    </source>
</reference>
<sequence>MDGKSTQDGSHNIGVEDSILWSFLAQFSKWLTTRNTQETHRQQDSRNGRLAITKLDTSQVQHRQRVGGNQTVQCQNLVHLDGRNQRTTTLTDNICNRGHIGQFRRERCGNRSVTQLQGWNIVLIASIRNGIQQAVSNLTGTNLSLFILLKDNWENVIL</sequence>
<feature type="non-terminal residue" evidence="1">
    <location>
        <position position="158"/>
    </location>
</feature>
<dbReference type="VEuPathDB" id="FungiDB:CLUG_02060"/>
<gene>
    <name evidence="1" type="ORF">CLUG_02060</name>
</gene>
<dbReference type="HOGENOM" id="CLU_1673405_0_0_1"/>
<proteinExistence type="predicted"/>
<dbReference type="Proteomes" id="UP000007703">
    <property type="component" value="Unassembled WGS sequence"/>
</dbReference>
<dbReference type="KEGG" id="clu:CLUG_02060"/>
<accession>C4Y1H8</accession>
<dbReference type="EMBL" id="CH408077">
    <property type="protein sequence ID" value="EEQ37936.1"/>
    <property type="molecule type" value="Genomic_DNA"/>
</dbReference>
<dbReference type="InParanoid" id="C4Y1H8"/>
<organism evidence="1 2">
    <name type="scientific">Clavispora lusitaniae (strain ATCC 42720)</name>
    <name type="common">Yeast</name>
    <name type="synonym">Candida lusitaniae</name>
    <dbReference type="NCBI Taxonomy" id="306902"/>
    <lineage>
        <taxon>Eukaryota</taxon>
        <taxon>Fungi</taxon>
        <taxon>Dikarya</taxon>
        <taxon>Ascomycota</taxon>
        <taxon>Saccharomycotina</taxon>
        <taxon>Pichiomycetes</taxon>
        <taxon>Metschnikowiaceae</taxon>
        <taxon>Clavispora</taxon>
    </lineage>
</organism>
<protein>
    <submittedName>
        <fullName evidence="1">Uncharacterized protein</fullName>
    </submittedName>
</protein>
<dbReference type="AlphaFoldDB" id="C4Y1H8"/>
<evidence type="ECO:0000313" key="2">
    <source>
        <dbReference type="Proteomes" id="UP000007703"/>
    </source>
</evidence>
<evidence type="ECO:0000313" key="1">
    <source>
        <dbReference type="EMBL" id="EEQ37936.1"/>
    </source>
</evidence>